<comment type="caution">
    <text evidence="2">The sequence shown here is derived from an EMBL/GenBank/DDBJ whole genome shotgun (WGS) entry which is preliminary data.</text>
</comment>
<protein>
    <submittedName>
        <fullName evidence="2">Type II secretion system protein G</fullName>
    </submittedName>
</protein>
<dbReference type="Pfam" id="PF07596">
    <property type="entry name" value="SBP_bac_10"/>
    <property type="match status" value="1"/>
</dbReference>
<name>A0A5C5ZQK5_9BACT</name>
<reference evidence="2 3" key="1">
    <citation type="submission" date="2019-02" db="EMBL/GenBank/DDBJ databases">
        <title>Deep-cultivation of Planctomycetes and their phenomic and genomic characterization uncovers novel biology.</title>
        <authorList>
            <person name="Wiegand S."/>
            <person name="Jogler M."/>
            <person name="Boedeker C."/>
            <person name="Pinto D."/>
            <person name="Vollmers J."/>
            <person name="Rivas-Marin E."/>
            <person name="Kohn T."/>
            <person name="Peeters S.H."/>
            <person name="Heuer A."/>
            <person name="Rast P."/>
            <person name="Oberbeckmann S."/>
            <person name="Bunk B."/>
            <person name="Jeske O."/>
            <person name="Meyerdierks A."/>
            <person name="Storesund J.E."/>
            <person name="Kallscheuer N."/>
            <person name="Luecker S."/>
            <person name="Lage O.M."/>
            <person name="Pohl T."/>
            <person name="Merkel B.J."/>
            <person name="Hornburger P."/>
            <person name="Mueller R.-W."/>
            <person name="Bruemmer F."/>
            <person name="Labrenz M."/>
            <person name="Spormann A.M."/>
            <person name="Op Den Camp H."/>
            <person name="Overmann J."/>
            <person name="Amann R."/>
            <person name="Jetten M.S.M."/>
            <person name="Mascher T."/>
            <person name="Medema M.H."/>
            <person name="Devos D.P."/>
            <person name="Kaster A.-K."/>
            <person name="Ovreas L."/>
            <person name="Rohde M."/>
            <person name="Galperin M.Y."/>
            <person name="Jogler C."/>
        </authorList>
    </citation>
    <scope>NUCLEOTIDE SEQUENCE [LARGE SCALE GENOMIC DNA]</scope>
    <source>
        <strain evidence="2 3">Mal64</strain>
    </source>
</reference>
<dbReference type="InterPro" id="IPR011453">
    <property type="entry name" value="DUF1559"/>
</dbReference>
<dbReference type="NCBIfam" id="TIGR02532">
    <property type="entry name" value="IV_pilin_GFxxxE"/>
    <property type="match status" value="1"/>
</dbReference>
<dbReference type="PANTHER" id="PTHR30093">
    <property type="entry name" value="GENERAL SECRETION PATHWAY PROTEIN G"/>
    <property type="match status" value="1"/>
</dbReference>
<organism evidence="2 3">
    <name type="scientific">Pseudobythopirellula maris</name>
    <dbReference type="NCBI Taxonomy" id="2527991"/>
    <lineage>
        <taxon>Bacteria</taxon>
        <taxon>Pseudomonadati</taxon>
        <taxon>Planctomycetota</taxon>
        <taxon>Planctomycetia</taxon>
        <taxon>Pirellulales</taxon>
        <taxon>Lacipirellulaceae</taxon>
        <taxon>Pseudobythopirellula</taxon>
    </lineage>
</organism>
<dbReference type="OrthoDB" id="255848at2"/>
<evidence type="ECO:0000313" key="3">
    <source>
        <dbReference type="Proteomes" id="UP000315440"/>
    </source>
</evidence>
<dbReference type="EMBL" id="SJPQ01000001">
    <property type="protein sequence ID" value="TWT89832.1"/>
    <property type="molecule type" value="Genomic_DNA"/>
</dbReference>
<evidence type="ECO:0000259" key="1">
    <source>
        <dbReference type="Pfam" id="PF07596"/>
    </source>
</evidence>
<dbReference type="PROSITE" id="PS00409">
    <property type="entry name" value="PROKAR_NTER_METHYL"/>
    <property type="match status" value="1"/>
</dbReference>
<proteinExistence type="predicted"/>
<evidence type="ECO:0000313" key="2">
    <source>
        <dbReference type="EMBL" id="TWT89832.1"/>
    </source>
</evidence>
<dbReference type="InterPro" id="IPR012902">
    <property type="entry name" value="N_methyl_site"/>
</dbReference>
<dbReference type="InterPro" id="IPR045584">
    <property type="entry name" value="Pilin-like"/>
</dbReference>
<dbReference type="AlphaFoldDB" id="A0A5C5ZQK5"/>
<keyword evidence="3" id="KW-1185">Reference proteome</keyword>
<accession>A0A5C5ZQK5</accession>
<dbReference type="SUPFAM" id="SSF54523">
    <property type="entry name" value="Pili subunits"/>
    <property type="match status" value="1"/>
</dbReference>
<gene>
    <name evidence="2" type="primary">xcpT_2</name>
    <name evidence="2" type="ORF">Mal64_02120</name>
</gene>
<dbReference type="Gene3D" id="3.30.700.10">
    <property type="entry name" value="Glycoprotein, Type 4 Pilin"/>
    <property type="match status" value="1"/>
</dbReference>
<sequence length="351" mass="38584">MSVQRMNAPRGFTLVELLVVIAIIGILVALLLPAVQAAREAARRMECGNHLKQIGLAIHNYESAHGAFPAGSKAIRGSSLGPYTSTWTIEILPFIEEQTLFDTWVRVSPSGSIVETWEPANKQLRETIVSAYLCPSDLETRELVVPWKGNADYNKAQYARGSYKGCEGMVVGNLRPDGTWGKASHIYWDDPRSARKIAEATMPNWSRGALPFVPDDAWQDASGHRKLPDPSMKRILDGTSKTYLVGEYASISDLGKGYEVLWAYEHESSNQSATSIEPRTLIADHARCVEAGGRYNDCKRAWGSMHAAGTINFVYCDASVRSVTTDVDMLIHADRGTIASEGANMFDLPAF</sequence>
<dbReference type="PANTHER" id="PTHR30093:SF2">
    <property type="entry name" value="TYPE II SECRETION SYSTEM PROTEIN H"/>
    <property type="match status" value="1"/>
</dbReference>
<dbReference type="Proteomes" id="UP000315440">
    <property type="component" value="Unassembled WGS sequence"/>
</dbReference>
<feature type="domain" description="DUF1559" evidence="1">
    <location>
        <begin position="36"/>
        <end position="329"/>
    </location>
</feature>
<dbReference type="Pfam" id="PF07963">
    <property type="entry name" value="N_methyl"/>
    <property type="match status" value="1"/>
</dbReference>